<feature type="transmembrane region" description="Helical" evidence="2">
    <location>
        <begin position="26"/>
        <end position="50"/>
    </location>
</feature>
<keyword evidence="2" id="KW-0472">Membrane</keyword>
<evidence type="ECO:0000256" key="1">
    <source>
        <dbReference type="SAM" id="MobiDB-lite"/>
    </source>
</evidence>
<gene>
    <name evidence="3" type="ORF">SAMN05446037_100685</name>
</gene>
<dbReference type="AlphaFoldDB" id="A0A239CPL2"/>
<organism evidence="3 4">
    <name type="scientific">Anaerovirgula multivorans</name>
    <dbReference type="NCBI Taxonomy" id="312168"/>
    <lineage>
        <taxon>Bacteria</taxon>
        <taxon>Bacillati</taxon>
        <taxon>Bacillota</taxon>
        <taxon>Clostridia</taxon>
        <taxon>Peptostreptococcales</taxon>
        <taxon>Natronincolaceae</taxon>
        <taxon>Anaerovirgula</taxon>
    </lineage>
</organism>
<sequence length="79" mass="8832">MGDNDLKLYKDVLDKLDRTNQRLAEAVIIAVIAFSLAFTLTVVSITYLFFRSDRPHLSTASTNTSTRPTVLTNSNEIKV</sequence>
<evidence type="ECO:0000313" key="4">
    <source>
        <dbReference type="Proteomes" id="UP000198304"/>
    </source>
</evidence>
<protein>
    <submittedName>
        <fullName evidence="3">Uncharacterized protein</fullName>
    </submittedName>
</protein>
<reference evidence="4" key="1">
    <citation type="submission" date="2017-06" db="EMBL/GenBank/DDBJ databases">
        <authorList>
            <person name="Varghese N."/>
            <person name="Submissions S."/>
        </authorList>
    </citation>
    <scope>NUCLEOTIDE SEQUENCE [LARGE SCALE GENOMIC DNA]</scope>
    <source>
        <strain evidence="4">SCA</strain>
    </source>
</reference>
<evidence type="ECO:0000256" key="2">
    <source>
        <dbReference type="SAM" id="Phobius"/>
    </source>
</evidence>
<keyword evidence="4" id="KW-1185">Reference proteome</keyword>
<dbReference type="RefSeq" id="WP_089282337.1">
    <property type="nucleotide sequence ID" value="NZ_FZOJ01000006.1"/>
</dbReference>
<dbReference type="EMBL" id="FZOJ01000006">
    <property type="protein sequence ID" value="SNS22080.1"/>
    <property type="molecule type" value="Genomic_DNA"/>
</dbReference>
<accession>A0A239CPL2</accession>
<keyword evidence="2" id="KW-1133">Transmembrane helix</keyword>
<feature type="region of interest" description="Disordered" evidence="1">
    <location>
        <begin position="59"/>
        <end position="79"/>
    </location>
</feature>
<evidence type="ECO:0000313" key="3">
    <source>
        <dbReference type="EMBL" id="SNS22080.1"/>
    </source>
</evidence>
<proteinExistence type="predicted"/>
<name>A0A239CPL2_9FIRM</name>
<dbReference type="Proteomes" id="UP000198304">
    <property type="component" value="Unassembled WGS sequence"/>
</dbReference>
<keyword evidence="2" id="KW-0812">Transmembrane</keyword>